<keyword evidence="1" id="KW-0812">Transmembrane</keyword>
<protein>
    <submittedName>
        <fullName evidence="3">Uncharacterized protein</fullName>
    </submittedName>
</protein>
<dbReference type="Proteomes" id="UP000734854">
    <property type="component" value="Unassembled WGS sequence"/>
</dbReference>
<feature type="signal peptide" evidence="2">
    <location>
        <begin position="1"/>
        <end position="20"/>
    </location>
</feature>
<keyword evidence="1" id="KW-0472">Membrane</keyword>
<organism evidence="3 4">
    <name type="scientific">Zingiber officinale</name>
    <name type="common">Ginger</name>
    <name type="synonym">Amomum zingiber</name>
    <dbReference type="NCBI Taxonomy" id="94328"/>
    <lineage>
        <taxon>Eukaryota</taxon>
        <taxon>Viridiplantae</taxon>
        <taxon>Streptophyta</taxon>
        <taxon>Embryophyta</taxon>
        <taxon>Tracheophyta</taxon>
        <taxon>Spermatophyta</taxon>
        <taxon>Magnoliopsida</taxon>
        <taxon>Liliopsida</taxon>
        <taxon>Zingiberales</taxon>
        <taxon>Zingiberaceae</taxon>
        <taxon>Zingiber</taxon>
    </lineage>
</organism>
<dbReference type="AlphaFoldDB" id="A0A8J5G5V0"/>
<feature type="chain" id="PRO_5035147914" evidence="2">
    <location>
        <begin position="21"/>
        <end position="90"/>
    </location>
</feature>
<dbReference type="EMBL" id="JACMSC010000013">
    <property type="protein sequence ID" value="KAG6492295.1"/>
    <property type="molecule type" value="Genomic_DNA"/>
</dbReference>
<sequence length="90" mass="10346">MYLRILVFVASLLLVFSLLSYEDNIVSTIDTRDTNSQMGIITSSLSFLLGTGCGIYIAQNYNVPNVKELVNTWVYKAKGWEDKYRKRDRD</sequence>
<name>A0A8J5G5V0_ZINOF</name>
<gene>
    <name evidence="3" type="ORF">ZIOFF_047249</name>
</gene>
<evidence type="ECO:0000256" key="2">
    <source>
        <dbReference type="SAM" id="SignalP"/>
    </source>
</evidence>
<keyword evidence="4" id="KW-1185">Reference proteome</keyword>
<evidence type="ECO:0000313" key="3">
    <source>
        <dbReference type="EMBL" id="KAG6492295.1"/>
    </source>
</evidence>
<accession>A0A8J5G5V0</accession>
<proteinExistence type="predicted"/>
<dbReference type="Pfam" id="PF15054">
    <property type="entry name" value="DUF4535"/>
    <property type="match status" value="1"/>
</dbReference>
<evidence type="ECO:0000313" key="4">
    <source>
        <dbReference type="Proteomes" id="UP000734854"/>
    </source>
</evidence>
<evidence type="ECO:0000256" key="1">
    <source>
        <dbReference type="SAM" id="Phobius"/>
    </source>
</evidence>
<keyword evidence="2" id="KW-0732">Signal</keyword>
<dbReference type="PANTHER" id="PTHR33528:SF14">
    <property type="entry name" value="SOLUTE CARRIER FAMILY 35 MEMBER A4"/>
    <property type="match status" value="1"/>
</dbReference>
<feature type="transmembrane region" description="Helical" evidence="1">
    <location>
        <begin position="36"/>
        <end position="58"/>
    </location>
</feature>
<dbReference type="InterPro" id="IPR027854">
    <property type="entry name" value="STMP1"/>
</dbReference>
<keyword evidence="1" id="KW-1133">Transmembrane helix</keyword>
<comment type="caution">
    <text evidence="3">The sequence shown here is derived from an EMBL/GenBank/DDBJ whole genome shotgun (WGS) entry which is preliminary data.</text>
</comment>
<dbReference type="PANTHER" id="PTHR33528">
    <property type="entry name" value="OS07G0239500 PROTEIN"/>
    <property type="match status" value="1"/>
</dbReference>
<reference evidence="3 4" key="1">
    <citation type="submission" date="2020-08" db="EMBL/GenBank/DDBJ databases">
        <title>Plant Genome Project.</title>
        <authorList>
            <person name="Zhang R.-G."/>
        </authorList>
    </citation>
    <scope>NUCLEOTIDE SEQUENCE [LARGE SCALE GENOMIC DNA]</scope>
    <source>
        <tissue evidence="3">Rhizome</tissue>
    </source>
</reference>